<sequence>MIRYEAARADQAMSPKRNPNFIHPAAAGAVPRFAAATSAGAARALLAAGLGLAIGAGAAQALPVHTREMAVQLVSVCTDSGATCLTPEIDETLLQTMFDPAGIALLFPTPTRVLNFSYVEAGGGEIDVNAALVDFRDALAPPASAHTAYIGGVRDVQGGAMTLSYVGGDPYGVVQAEGGLSLGLSTMLVAHSLGHILGAPHDGDGNAAPSSGFIMASAFSVSEPPTTFSEVSLAAFGSSALPGAPGSVVLPEAEAPLPAAGGLMAAGLGALALFRRRRRA</sequence>
<evidence type="ECO:0000313" key="3">
    <source>
        <dbReference type="Proteomes" id="UP000199118"/>
    </source>
</evidence>
<dbReference type="Gene3D" id="3.40.390.10">
    <property type="entry name" value="Collagenase (Catalytic Domain)"/>
    <property type="match status" value="1"/>
</dbReference>
<dbReference type="RefSeq" id="WP_092683328.1">
    <property type="nucleotide sequence ID" value="NZ_FNMZ01000005.1"/>
</dbReference>
<proteinExistence type="predicted"/>
<dbReference type="Proteomes" id="UP000199118">
    <property type="component" value="Unassembled WGS sequence"/>
</dbReference>
<accession>A0A1H3BZP0</accession>
<reference evidence="2 3" key="1">
    <citation type="submission" date="2016-10" db="EMBL/GenBank/DDBJ databases">
        <authorList>
            <person name="de Groot N.N."/>
        </authorList>
    </citation>
    <scope>NUCLEOTIDE SEQUENCE [LARGE SCALE GENOMIC DNA]</scope>
    <source>
        <strain evidence="2 3">DSM 17890</strain>
    </source>
</reference>
<name>A0A1H3BZP0_9RHOB</name>
<protein>
    <submittedName>
        <fullName evidence="2">VPLPA-CTERM protein sorting domain-containing protein</fullName>
    </submittedName>
</protein>
<feature type="transmembrane region" description="Helical" evidence="1">
    <location>
        <begin position="255"/>
        <end position="274"/>
    </location>
</feature>
<keyword evidence="1" id="KW-0812">Transmembrane</keyword>
<dbReference type="InterPro" id="IPR022472">
    <property type="entry name" value="VPLPA-CTERM"/>
</dbReference>
<dbReference type="InterPro" id="IPR024079">
    <property type="entry name" value="MetalloPept_cat_dom_sf"/>
</dbReference>
<keyword evidence="1" id="KW-0472">Membrane</keyword>
<dbReference type="EMBL" id="FNMZ01000005">
    <property type="protein sequence ID" value="SDX47367.1"/>
    <property type="molecule type" value="Genomic_DNA"/>
</dbReference>
<evidence type="ECO:0000313" key="2">
    <source>
        <dbReference type="EMBL" id="SDX47367.1"/>
    </source>
</evidence>
<gene>
    <name evidence="2" type="ORF">SAMN05444336_105219</name>
</gene>
<keyword evidence="1" id="KW-1133">Transmembrane helix</keyword>
<dbReference type="GO" id="GO:0008237">
    <property type="term" value="F:metallopeptidase activity"/>
    <property type="evidence" value="ECO:0007669"/>
    <property type="project" value="InterPro"/>
</dbReference>
<dbReference type="SUPFAM" id="SSF55486">
    <property type="entry name" value="Metalloproteases ('zincins'), catalytic domain"/>
    <property type="match status" value="1"/>
</dbReference>
<organism evidence="2 3">
    <name type="scientific">Albimonas donghaensis</name>
    <dbReference type="NCBI Taxonomy" id="356660"/>
    <lineage>
        <taxon>Bacteria</taxon>
        <taxon>Pseudomonadati</taxon>
        <taxon>Pseudomonadota</taxon>
        <taxon>Alphaproteobacteria</taxon>
        <taxon>Rhodobacterales</taxon>
        <taxon>Paracoccaceae</taxon>
        <taxon>Albimonas</taxon>
    </lineage>
</organism>
<keyword evidence="3" id="KW-1185">Reference proteome</keyword>
<evidence type="ECO:0000256" key="1">
    <source>
        <dbReference type="SAM" id="Phobius"/>
    </source>
</evidence>
<dbReference type="NCBIfam" id="TIGR03370">
    <property type="entry name" value="VPLPA-CTERM"/>
    <property type="match status" value="1"/>
</dbReference>
<dbReference type="AlphaFoldDB" id="A0A1H3BZP0"/>